<proteinExistence type="predicted"/>
<evidence type="ECO:0000313" key="3">
    <source>
        <dbReference type="Proteomes" id="UP000821853"/>
    </source>
</evidence>
<dbReference type="AlphaFoldDB" id="A0A9J6HAS2"/>
<protein>
    <submittedName>
        <fullName evidence="2">Uncharacterized protein</fullName>
    </submittedName>
</protein>
<comment type="caution">
    <text evidence="2">The sequence shown here is derived from an EMBL/GenBank/DDBJ whole genome shotgun (WGS) entry which is preliminary data.</text>
</comment>
<name>A0A9J6HAS2_HAELO</name>
<gene>
    <name evidence="2" type="ORF">HPB48_026849</name>
</gene>
<dbReference type="VEuPathDB" id="VectorBase:HLOH_059768"/>
<sequence>MKQYTGCRKGWAWIDRIQDGANTNTHFEEMHRKLKHTIPEGKKNKRVDKLISALFDPTYQEDTQDGNNQVRPPRSSSSQMRMGPGVLSRRAPHSYHM</sequence>
<keyword evidence="3" id="KW-1185">Reference proteome</keyword>
<accession>A0A9J6HAS2</accession>
<dbReference type="OrthoDB" id="6514264at2759"/>
<evidence type="ECO:0000313" key="2">
    <source>
        <dbReference type="EMBL" id="KAH9384827.1"/>
    </source>
</evidence>
<dbReference type="EMBL" id="JABSTR010003235">
    <property type="protein sequence ID" value="KAH9384827.1"/>
    <property type="molecule type" value="Genomic_DNA"/>
</dbReference>
<dbReference type="Proteomes" id="UP000821853">
    <property type="component" value="Unassembled WGS sequence"/>
</dbReference>
<feature type="region of interest" description="Disordered" evidence="1">
    <location>
        <begin position="56"/>
        <end position="97"/>
    </location>
</feature>
<reference evidence="2 3" key="1">
    <citation type="journal article" date="2020" name="Cell">
        <title>Large-Scale Comparative Analyses of Tick Genomes Elucidate Their Genetic Diversity and Vector Capacities.</title>
        <authorList>
            <consortium name="Tick Genome and Microbiome Consortium (TIGMIC)"/>
            <person name="Jia N."/>
            <person name="Wang J."/>
            <person name="Shi W."/>
            <person name="Du L."/>
            <person name="Sun Y."/>
            <person name="Zhan W."/>
            <person name="Jiang J.F."/>
            <person name="Wang Q."/>
            <person name="Zhang B."/>
            <person name="Ji P."/>
            <person name="Bell-Sakyi L."/>
            <person name="Cui X.M."/>
            <person name="Yuan T.T."/>
            <person name="Jiang B.G."/>
            <person name="Yang W.F."/>
            <person name="Lam T.T."/>
            <person name="Chang Q.C."/>
            <person name="Ding S.J."/>
            <person name="Wang X.J."/>
            <person name="Zhu J.G."/>
            <person name="Ruan X.D."/>
            <person name="Zhao L."/>
            <person name="Wei J.T."/>
            <person name="Ye R.Z."/>
            <person name="Que T.C."/>
            <person name="Du C.H."/>
            <person name="Zhou Y.H."/>
            <person name="Cheng J.X."/>
            <person name="Dai P.F."/>
            <person name="Guo W.B."/>
            <person name="Han X.H."/>
            <person name="Huang E.J."/>
            <person name="Li L.F."/>
            <person name="Wei W."/>
            <person name="Gao Y.C."/>
            <person name="Liu J.Z."/>
            <person name="Shao H.Z."/>
            <person name="Wang X."/>
            <person name="Wang C.C."/>
            <person name="Yang T.C."/>
            <person name="Huo Q.B."/>
            <person name="Li W."/>
            <person name="Chen H.Y."/>
            <person name="Chen S.E."/>
            <person name="Zhou L.G."/>
            <person name="Ni X.B."/>
            <person name="Tian J.H."/>
            <person name="Sheng Y."/>
            <person name="Liu T."/>
            <person name="Pan Y.S."/>
            <person name="Xia L.Y."/>
            <person name="Li J."/>
            <person name="Zhao F."/>
            <person name="Cao W.C."/>
        </authorList>
    </citation>
    <scope>NUCLEOTIDE SEQUENCE [LARGE SCALE GENOMIC DNA]</scope>
    <source>
        <strain evidence="2">HaeL-2018</strain>
    </source>
</reference>
<organism evidence="2 3">
    <name type="scientific">Haemaphysalis longicornis</name>
    <name type="common">Bush tick</name>
    <dbReference type="NCBI Taxonomy" id="44386"/>
    <lineage>
        <taxon>Eukaryota</taxon>
        <taxon>Metazoa</taxon>
        <taxon>Ecdysozoa</taxon>
        <taxon>Arthropoda</taxon>
        <taxon>Chelicerata</taxon>
        <taxon>Arachnida</taxon>
        <taxon>Acari</taxon>
        <taxon>Parasitiformes</taxon>
        <taxon>Ixodida</taxon>
        <taxon>Ixodoidea</taxon>
        <taxon>Ixodidae</taxon>
        <taxon>Haemaphysalinae</taxon>
        <taxon>Haemaphysalis</taxon>
    </lineage>
</organism>
<evidence type="ECO:0000256" key="1">
    <source>
        <dbReference type="SAM" id="MobiDB-lite"/>
    </source>
</evidence>